<sequence length="318" mass="32988">MNVAGFLRWALTKPVIILLVLVAAVAGGVMGYRSTSSHFETSAAVLVIPPGAGSRNAMDNPFTGLNNGAAQVAHVLTTVGQSADARAVLEKEGASPDVVMTAMAGDGNSQQISPLITFTVSAPEAWRARAGANALIEYWRAEFRKMQVEAGVVGDTFADLRVPVAPKDGVEVGGNPLRASLGLAMGAALATLTLCLIAAAAWEVIRKRRTGVGDDPLTETIPTQTSGAPAAVVDAHTDSPVLSDLVQVGPGPDPEAPPAEAPRAVPAAVPIRPPGDAARRAMTRWRDRVEEVPEETEIPLPDFDDTGSDEGAQQAKNA</sequence>
<accession>A0A3P8L5X1</accession>
<organism evidence="3 4">
    <name type="scientific">Tsukamurella paurometabola</name>
    <name type="common">Corynebacterium paurometabolum</name>
    <dbReference type="NCBI Taxonomy" id="2061"/>
    <lineage>
        <taxon>Bacteria</taxon>
        <taxon>Bacillati</taxon>
        <taxon>Actinomycetota</taxon>
        <taxon>Actinomycetes</taxon>
        <taxon>Mycobacteriales</taxon>
        <taxon>Tsukamurellaceae</taxon>
        <taxon>Tsukamurella</taxon>
    </lineage>
</organism>
<dbReference type="Proteomes" id="UP000271626">
    <property type="component" value="Chromosome"/>
</dbReference>
<evidence type="ECO:0000256" key="2">
    <source>
        <dbReference type="SAM" id="Phobius"/>
    </source>
</evidence>
<feature type="transmembrane region" description="Helical" evidence="2">
    <location>
        <begin position="181"/>
        <end position="202"/>
    </location>
</feature>
<feature type="compositionally biased region" description="Acidic residues" evidence="1">
    <location>
        <begin position="292"/>
        <end position="308"/>
    </location>
</feature>
<feature type="compositionally biased region" description="Low complexity" evidence="1">
    <location>
        <begin position="261"/>
        <end position="270"/>
    </location>
</feature>
<dbReference type="RefSeq" id="WP_126195620.1">
    <property type="nucleotide sequence ID" value="NZ_CP085954.1"/>
</dbReference>
<evidence type="ECO:0000256" key="1">
    <source>
        <dbReference type="SAM" id="MobiDB-lite"/>
    </source>
</evidence>
<dbReference type="OrthoDB" id="4774363at2"/>
<keyword evidence="2" id="KW-0812">Transmembrane</keyword>
<dbReference type="AlphaFoldDB" id="A0A3P8L5X1"/>
<reference evidence="3 4" key="1">
    <citation type="submission" date="2018-12" db="EMBL/GenBank/DDBJ databases">
        <authorList>
            <consortium name="Pathogen Informatics"/>
        </authorList>
    </citation>
    <scope>NUCLEOTIDE SEQUENCE [LARGE SCALE GENOMIC DNA]</scope>
    <source>
        <strain evidence="3 4">NCTC10741</strain>
    </source>
</reference>
<proteinExistence type="predicted"/>
<gene>
    <name evidence="3" type="ORF">NCTC10741_01458</name>
</gene>
<feature type="compositionally biased region" description="Pro residues" evidence="1">
    <location>
        <begin position="251"/>
        <end position="260"/>
    </location>
</feature>
<keyword evidence="2" id="KW-1133">Transmembrane helix</keyword>
<feature type="region of interest" description="Disordered" evidence="1">
    <location>
        <begin position="245"/>
        <end position="318"/>
    </location>
</feature>
<evidence type="ECO:0000313" key="4">
    <source>
        <dbReference type="Proteomes" id="UP000271626"/>
    </source>
</evidence>
<name>A0A3P8L5X1_TSUPA</name>
<evidence type="ECO:0000313" key="3">
    <source>
        <dbReference type="EMBL" id="VDR38341.1"/>
    </source>
</evidence>
<protein>
    <recommendedName>
        <fullName evidence="5">Capsular polysaccharide biosynthesis protein</fullName>
    </recommendedName>
</protein>
<keyword evidence="2" id="KW-0472">Membrane</keyword>
<evidence type="ECO:0008006" key="5">
    <source>
        <dbReference type="Google" id="ProtNLM"/>
    </source>
</evidence>
<dbReference type="EMBL" id="LR131273">
    <property type="protein sequence ID" value="VDR38341.1"/>
    <property type="molecule type" value="Genomic_DNA"/>
</dbReference>